<name>B0TH05_HELMI</name>
<dbReference type="CDD" id="cd05233">
    <property type="entry name" value="SDR_c"/>
    <property type="match status" value="1"/>
</dbReference>
<dbReference type="Gene3D" id="3.40.50.720">
    <property type="entry name" value="NAD(P)-binding Rossmann-like Domain"/>
    <property type="match status" value="1"/>
</dbReference>
<comment type="similarity">
    <text evidence="1">Belongs to the short-chain dehydrogenases/reductases (SDR) family.</text>
</comment>
<dbReference type="KEGG" id="hmo:HM1_1246"/>
<keyword evidence="4" id="KW-1185">Reference proteome</keyword>
<organism evidence="3 4">
    <name type="scientific">Heliobacterium modesticaldum (strain ATCC 51547 / Ice1)</name>
    <dbReference type="NCBI Taxonomy" id="498761"/>
    <lineage>
        <taxon>Bacteria</taxon>
        <taxon>Bacillati</taxon>
        <taxon>Bacillota</taxon>
        <taxon>Clostridia</taxon>
        <taxon>Eubacteriales</taxon>
        <taxon>Heliobacteriaceae</taxon>
        <taxon>Heliomicrobium</taxon>
    </lineage>
</organism>
<proteinExistence type="inferred from homology"/>
<accession>B0TH05</accession>
<gene>
    <name evidence="3" type="primary">fabG</name>
    <name evidence="3" type="ORF">HM1_1246</name>
</gene>
<dbReference type="PANTHER" id="PTHR42760">
    <property type="entry name" value="SHORT-CHAIN DEHYDROGENASES/REDUCTASES FAMILY MEMBER"/>
    <property type="match status" value="1"/>
</dbReference>
<evidence type="ECO:0000256" key="2">
    <source>
        <dbReference type="ARBA" id="ARBA00023002"/>
    </source>
</evidence>
<evidence type="ECO:0000313" key="3">
    <source>
        <dbReference type="EMBL" id="ABZ83330.1"/>
    </source>
</evidence>
<sequence>MVMEQAIVAATEPAAVKAPATPAPPVMVITGARKGIGRHLAEYYLDKGLQVIGCSRGESDLVHERYSHMQVDVTAEPQVIQMIAAIRKRWGRLDMLINNAGVASMNHSMLMPGKTAARIVATNLMGTFFCCREAAKVMMKRRWGRIVNLSTVAVPLGLEGEAVYAASKSAVETFTRVLAKEVAAFGITCNALGPTPMDTDLIRGVPQEKIDQILRQMAIPRLGTFDDVANGVDFFISERSSYITGQVLYLGGV</sequence>
<dbReference type="InterPro" id="IPR002347">
    <property type="entry name" value="SDR_fam"/>
</dbReference>
<dbReference type="FunFam" id="3.40.50.720:FF:000173">
    <property type="entry name" value="3-oxoacyl-[acyl-carrier protein] reductase"/>
    <property type="match status" value="1"/>
</dbReference>
<dbReference type="Pfam" id="PF13561">
    <property type="entry name" value="adh_short_C2"/>
    <property type="match status" value="1"/>
</dbReference>
<dbReference type="EMBL" id="CP000930">
    <property type="protein sequence ID" value="ABZ83330.1"/>
    <property type="molecule type" value="Genomic_DNA"/>
</dbReference>
<dbReference type="PRINTS" id="PR00081">
    <property type="entry name" value="GDHRDH"/>
</dbReference>
<protein>
    <submittedName>
        <fullName evidence="3">3-oxoacyl-[acyl-carrier-protein] reductase</fullName>
    </submittedName>
</protein>
<evidence type="ECO:0000256" key="1">
    <source>
        <dbReference type="ARBA" id="ARBA00006484"/>
    </source>
</evidence>
<dbReference type="eggNOG" id="COG1028">
    <property type="taxonomic scope" value="Bacteria"/>
</dbReference>
<evidence type="ECO:0000313" key="4">
    <source>
        <dbReference type="Proteomes" id="UP000008550"/>
    </source>
</evidence>
<dbReference type="InterPro" id="IPR036291">
    <property type="entry name" value="NAD(P)-bd_dom_sf"/>
</dbReference>
<dbReference type="GO" id="GO:0016616">
    <property type="term" value="F:oxidoreductase activity, acting on the CH-OH group of donors, NAD or NADP as acceptor"/>
    <property type="evidence" value="ECO:0007669"/>
    <property type="project" value="TreeGrafter"/>
</dbReference>
<dbReference type="PANTHER" id="PTHR42760:SF133">
    <property type="entry name" value="3-OXOACYL-[ACYL-CARRIER-PROTEIN] REDUCTASE"/>
    <property type="match status" value="1"/>
</dbReference>
<dbReference type="PRINTS" id="PR00080">
    <property type="entry name" value="SDRFAMILY"/>
</dbReference>
<keyword evidence="2" id="KW-0560">Oxidoreductase</keyword>
<dbReference type="SUPFAM" id="SSF51735">
    <property type="entry name" value="NAD(P)-binding Rossmann-fold domains"/>
    <property type="match status" value="1"/>
</dbReference>
<dbReference type="AlphaFoldDB" id="B0TH05"/>
<reference evidence="3 4" key="1">
    <citation type="journal article" date="2008" name="J. Bacteriol.">
        <title>The genome of Heliobacterium modesticaldum, a phototrophic representative of the Firmicutes containing the simplest photosynthetic apparatus.</title>
        <authorList>
            <person name="Sattley W.M."/>
            <person name="Madigan M.T."/>
            <person name="Swingley W.D."/>
            <person name="Cheung P.C."/>
            <person name="Clocksin K.M."/>
            <person name="Conrad A.L."/>
            <person name="Dejesa L.C."/>
            <person name="Honchak B.M."/>
            <person name="Jung D.O."/>
            <person name="Karbach L.E."/>
            <person name="Kurdoglu A."/>
            <person name="Lahiri S."/>
            <person name="Mastrian S.D."/>
            <person name="Page L.E."/>
            <person name="Taylor H.L."/>
            <person name="Wang Z.T."/>
            <person name="Raymond J."/>
            <person name="Chen M."/>
            <person name="Blankenship R.E."/>
            <person name="Touchman J.W."/>
        </authorList>
    </citation>
    <scope>NUCLEOTIDE SEQUENCE [LARGE SCALE GENOMIC DNA]</scope>
    <source>
        <strain evidence="4">ATCC 51547 / Ice1</strain>
    </source>
</reference>
<dbReference type="STRING" id="498761.HM1_1246"/>
<dbReference type="Proteomes" id="UP000008550">
    <property type="component" value="Chromosome"/>
</dbReference>
<dbReference type="HOGENOM" id="CLU_010194_1_3_9"/>